<sequence length="468" mass="51604">MPTLLDALRGAAELSASPRRPRWPWLAAAVAAITLALGVSLSSTAEADACAEVADELEPIWNADLRAELRAALGTRLPGDSLTSWAQQWVVLRTGECQAAKRAGRDPAASSCAQSLLRRFELTVEVLSTPHLRRGLRHDRVVSELPRPELCVDHPDDGDSGAGGLLELRDLDLRLRALISLDDLDAARDRQAEYMALARRHSARYHVERAIFWRGELRRLAGDLDGASADFARAYKRAQLLGADLFAGEAVLKLAAVAAERGELEVLDSLALVALGMYERAAPERVAEVHEVHGLGLLGGEESTRQRGVELLREAVESREELLVRHGGSAEPLSRAHESYARGLLAVGRASEALEYLELALTVHQDQFGHGTWRVSGILQQKFVALVQVGNLEDATVVERTILQIDDDAKDWRRYVDDAFWLADVYKQSGRPYHAIWPLRLGRDKAAKYGMVAELAEFDRTIVEIIHE</sequence>
<evidence type="ECO:0008006" key="3">
    <source>
        <dbReference type="Google" id="ProtNLM"/>
    </source>
</evidence>
<dbReference type="RefSeq" id="WP_106389566.1">
    <property type="nucleotide sequence ID" value="NZ_PVNK01000005.1"/>
</dbReference>
<dbReference type="AlphaFoldDB" id="A0A2S9YKX0"/>
<evidence type="ECO:0000313" key="1">
    <source>
        <dbReference type="EMBL" id="PRQ05761.1"/>
    </source>
</evidence>
<evidence type="ECO:0000313" key="2">
    <source>
        <dbReference type="Proteomes" id="UP000237968"/>
    </source>
</evidence>
<dbReference type="InterPro" id="IPR011990">
    <property type="entry name" value="TPR-like_helical_dom_sf"/>
</dbReference>
<reference evidence="1 2" key="1">
    <citation type="submission" date="2018-03" db="EMBL/GenBank/DDBJ databases">
        <title>Draft Genome Sequences of the Obligatory Marine Myxobacteria Enhygromyxa salina SWB005.</title>
        <authorList>
            <person name="Poehlein A."/>
            <person name="Moghaddam J.A."/>
            <person name="Harms H."/>
            <person name="Alanjari M."/>
            <person name="Koenig G.M."/>
            <person name="Daniel R."/>
            <person name="Schaeberle T.F."/>
        </authorList>
    </citation>
    <scope>NUCLEOTIDE SEQUENCE [LARGE SCALE GENOMIC DNA]</scope>
    <source>
        <strain evidence="1 2">SWB005</strain>
    </source>
</reference>
<organism evidence="1 2">
    <name type="scientific">Enhygromyxa salina</name>
    <dbReference type="NCBI Taxonomy" id="215803"/>
    <lineage>
        <taxon>Bacteria</taxon>
        <taxon>Pseudomonadati</taxon>
        <taxon>Myxococcota</taxon>
        <taxon>Polyangia</taxon>
        <taxon>Nannocystales</taxon>
        <taxon>Nannocystaceae</taxon>
        <taxon>Enhygromyxa</taxon>
    </lineage>
</organism>
<protein>
    <recommendedName>
        <fullName evidence="3">Tetratricopeptide repeat protein</fullName>
    </recommendedName>
</protein>
<dbReference type="EMBL" id="PVNK01000005">
    <property type="protein sequence ID" value="PRQ05761.1"/>
    <property type="molecule type" value="Genomic_DNA"/>
</dbReference>
<dbReference type="SUPFAM" id="SSF48452">
    <property type="entry name" value="TPR-like"/>
    <property type="match status" value="1"/>
</dbReference>
<proteinExistence type="predicted"/>
<gene>
    <name evidence="1" type="ORF">ENSA5_00810</name>
</gene>
<keyword evidence="2" id="KW-1185">Reference proteome</keyword>
<dbReference type="Gene3D" id="1.25.40.10">
    <property type="entry name" value="Tetratricopeptide repeat domain"/>
    <property type="match status" value="1"/>
</dbReference>
<comment type="caution">
    <text evidence="1">The sequence shown here is derived from an EMBL/GenBank/DDBJ whole genome shotgun (WGS) entry which is preliminary data.</text>
</comment>
<name>A0A2S9YKX0_9BACT</name>
<accession>A0A2S9YKX0</accession>
<dbReference type="Proteomes" id="UP000237968">
    <property type="component" value="Unassembled WGS sequence"/>
</dbReference>